<dbReference type="RefSeq" id="WP_210510369.1">
    <property type="nucleotide sequence ID" value="NZ_JAFIDN010000002.1"/>
</dbReference>
<accession>A0A8J7UTS9</accession>
<feature type="transmembrane region" description="Helical" evidence="1">
    <location>
        <begin position="50"/>
        <end position="68"/>
    </location>
</feature>
<keyword evidence="1" id="KW-1133">Transmembrane helix</keyword>
<feature type="transmembrane region" description="Helical" evidence="1">
    <location>
        <begin position="125"/>
        <end position="146"/>
    </location>
</feature>
<evidence type="ECO:0000256" key="1">
    <source>
        <dbReference type="SAM" id="Phobius"/>
    </source>
</evidence>
<evidence type="ECO:0000313" key="3">
    <source>
        <dbReference type="Proteomes" id="UP000673975"/>
    </source>
</evidence>
<gene>
    <name evidence="2" type="ORF">NATSA_03265</name>
</gene>
<name>A0A8J7UTS9_9BACT</name>
<dbReference type="GO" id="GO:0005886">
    <property type="term" value="C:plasma membrane"/>
    <property type="evidence" value="ECO:0007669"/>
    <property type="project" value="UniProtKB-SubCell"/>
</dbReference>
<organism evidence="2 3">
    <name type="scientific">Natronogracilivirga saccharolytica</name>
    <dbReference type="NCBI Taxonomy" id="2812953"/>
    <lineage>
        <taxon>Bacteria</taxon>
        <taxon>Pseudomonadati</taxon>
        <taxon>Balneolota</taxon>
        <taxon>Balneolia</taxon>
        <taxon>Balneolales</taxon>
        <taxon>Cyclonatronaceae</taxon>
        <taxon>Natronogracilivirga</taxon>
    </lineage>
</organism>
<protein>
    <submittedName>
        <fullName evidence="2">ABC transporter permease subunit</fullName>
    </submittedName>
</protein>
<keyword evidence="3" id="KW-1185">Reference proteome</keyword>
<sequence length="260" mass="29189">MIAKILKYQLRDVIRSRWIIAYALFFLGLTDILFRFGGDGVRVATSMMNVVLIVIPLASIILGAFYLYNTREYIEMLLCHPVKRHQLFWGMFLGLGLPLVLAFTGGVMVPFIYHGAGPEAWTAAGMLTFTGSMLTVIFVGIAYYLALRFDDRIKGLGLALVICLFFTVIYDGIILLVIYMFANYPLEKPVLALSLFNPIDLGRILLLLQFDISALMGLTGAVFRDFFGTVLGMAIALGSLLLWLFVPVYGGFRRFLYKDF</sequence>
<reference evidence="2" key="1">
    <citation type="submission" date="2021-02" db="EMBL/GenBank/DDBJ databases">
        <title>Natronogracilivirga saccharolytica gen. nov. sp. nov. a new anaerobic, haloalkiliphilic carbohydrate-fermenting bacterium from soda lake and proposing of Cyclonatronumiaceae fam. nov. in the phylum Balneolaeota.</title>
        <authorList>
            <person name="Zhilina T.N."/>
            <person name="Sorokin D.Y."/>
            <person name="Zavarzina D.G."/>
            <person name="Toshchakov S.V."/>
            <person name="Kublanov I.V."/>
        </authorList>
    </citation>
    <scope>NUCLEOTIDE SEQUENCE</scope>
    <source>
        <strain evidence="2">Z-1702</strain>
    </source>
</reference>
<dbReference type="AlphaFoldDB" id="A0A8J7UTS9"/>
<feature type="transmembrane region" description="Helical" evidence="1">
    <location>
        <begin position="88"/>
        <end position="113"/>
    </location>
</feature>
<dbReference type="EMBL" id="JAFIDN010000002">
    <property type="protein sequence ID" value="MBP3191675.1"/>
    <property type="molecule type" value="Genomic_DNA"/>
</dbReference>
<keyword evidence="1" id="KW-0812">Transmembrane</keyword>
<feature type="transmembrane region" description="Helical" evidence="1">
    <location>
        <begin position="230"/>
        <end position="252"/>
    </location>
</feature>
<evidence type="ECO:0000313" key="2">
    <source>
        <dbReference type="EMBL" id="MBP3191675.1"/>
    </source>
</evidence>
<proteinExistence type="predicted"/>
<feature type="transmembrane region" description="Helical" evidence="1">
    <location>
        <begin position="201"/>
        <end position="223"/>
    </location>
</feature>
<dbReference type="Pfam" id="PF12679">
    <property type="entry name" value="ABC2_membrane_2"/>
    <property type="match status" value="1"/>
</dbReference>
<feature type="transmembrane region" description="Helical" evidence="1">
    <location>
        <begin position="158"/>
        <end position="181"/>
    </location>
</feature>
<dbReference type="Proteomes" id="UP000673975">
    <property type="component" value="Unassembled WGS sequence"/>
</dbReference>
<feature type="transmembrane region" description="Helical" evidence="1">
    <location>
        <begin position="20"/>
        <end position="38"/>
    </location>
</feature>
<dbReference type="GO" id="GO:0140359">
    <property type="term" value="F:ABC-type transporter activity"/>
    <property type="evidence" value="ECO:0007669"/>
    <property type="project" value="InterPro"/>
</dbReference>
<keyword evidence="1" id="KW-0472">Membrane</keyword>
<comment type="caution">
    <text evidence="2">The sequence shown here is derived from an EMBL/GenBank/DDBJ whole genome shotgun (WGS) entry which is preliminary data.</text>
</comment>